<dbReference type="GO" id="GO:0004601">
    <property type="term" value="F:peroxidase activity"/>
    <property type="evidence" value="ECO:0007669"/>
    <property type="project" value="UniProtKB-KW"/>
</dbReference>
<dbReference type="AlphaFoldDB" id="A0A4Y1RKC4"/>
<evidence type="ECO:0000313" key="1">
    <source>
        <dbReference type="EMBL" id="BBH04327.1"/>
    </source>
</evidence>
<gene>
    <name evidence="1" type="ORF">Prudu_015429</name>
</gene>
<protein>
    <submittedName>
        <fullName evidence="1">Peroxidase 2</fullName>
    </submittedName>
</protein>
<keyword evidence="1" id="KW-0575">Peroxidase</keyword>
<proteinExistence type="predicted"/>
<name>A0A4Y1RKC4_PRUDU</name>
<sequence>MMKTAQMPQALCVLSLKRLCRQISVLLPASPGFSSMTASSTVVMDQSCWTTVVP</sequence>
<accession>A0A4Y1RKC4</accession>
<keyword evidence="1" id="KW-0560">Oxidoreductase</keyword>
<dbReference type="EMBL" id="AP019302">
    <property type="protein sequence ID" value="BBH04327.1"/>
    <property type="molecule type" value="Genomic_DNA"/>
</dbReference>
<organism evidence="1">
    <name type="scientific">Prunus dulcis</name>
    <name type="common">Almond</name>
    <name type="synonym">Amygdalus dulcis</name>
    <dbReference type="NCBI Taxonomy" id="3755"/>
    <lineage>
        <taxon>Eukaryota</taxon>
        <taxon>Viridiplantae</taxon>
        <taxon>Streptophyta</taxon>
        <taxon>Embryophyta</taxon>
        <taxon>Tracheophyta</taxon>
        <taxon>Spermatophyta</taxon>
        <taxon>Magnoliopsida</taxon>
        <taxon>eudicotyledons</taxon>
        <taxon>Gunneridae</taxon>
        <taxon>Pentapetalae</taxon>
        <taxon>rosids</taxon>
        <taxon>fabids</taxon>
        <taxon>Rosales</taxon>
        <taxon>Rosaceae</taxon>
        <taxon>Amygdaloideae</taxon>
        <taxon>Amygdaleae</taxon>
        <taxon>Prunus</taxon>
    </lineage>
</organism>
<reference evidence="1" key="1">
    <citation type="journal article" date="2019" name="Science">
        <title>Mutation of a bHLH transcription factor allowed almond domestication.</title>
        <authorList>
            <person name="Sanchez-Perez R."/>
            <person name="Pavan S."/>
            <person name="Mazzeo R."/>
            <person name="Moldovan C."/>
            <person name="Aiese Cigliano R."/>
            <person name="Del Cueto J."/>
            <person name="Ricciardi F."/>
            <person name="Lotti C."/>
            <person name="Ricciardi L."/>
            <person name="Dicenta F."/>
            <person name="Lopez-Marques R.L."/>
            <person name="Lindberg Moller B."/>
        </authorList>
    </citation>
    <scope>NUCLEOTIDE SEQUENCE</scope>
</reference>